<dbReference type="AlphaFoldDB" id="A0A0L6U085"/>
<evidence type="ECO:0000313" key="4">
    <source>
        <dbReference type="EMBL" id="KNZ41245.1"/>
    </source>
</evidence>
<evidence type="ECO:0000259" key="3">
    <source>
        <dbReference type="PROSITE" id="PS50977"/>
    </source>
</evidence>
<sequence>MTIIIEKTNKQLIYDTAKNLFFTEGYHVGFRRIAQEIGISQGLITYHFKNKHNIAIEIYKEDYQILSSYLKYYVNPDDDVFLYIVSFYKLCMLIIKANPEKLDFVIATQSEDITYKAIYAGSLKQIYARLIAQQMKPNGYTPEKNLSLFLTTIYSVYEGLLKKRSTDFEFTDDEIISLSVNLMYYCLGYDQDPGRTTDIIEKASQRVVALLKSYPHLLDIHRYLIK</sequence>
<evidence type="ECO:0000256" key="2">
    <source>
        <dbReference type="PROSITE-ProRule" id="PRU00335"/>
    </source>
</evidence>
<dbReference type="GO" id="GO:0003677">
    <property type="term" value="F:DNA binding"/>
    <property type="evidence" value="ECO:0007669"/>
    <property type="project" value="UniProtKB-UniRule"/>
</dbReference>
<proteinExistence type="predicted"/>
<keyword evidence="1 2" id="KW-0238">DNA-binding</keyword>
<gene>
    <name evidence="4" type="ORF">AKG39_13080</name>
</gene>
<organism evidence="4 5">
    <name type="scientific">Acetobacterium bakii</name>
    <dbReference type="NCBI Taxonomy" id="52689"/>
    <lineage>
        <taxon>Bacteria</taxon>
        <taxon>Bacillati</taxon>
        <taxon>Bacillota</taxon>
        <taxon>Clostridia</taxon>
        <taxon>Eubacteriales</taxon>
        <taxon>Eubacteriaceae</taxon>
        <taxon>Acetobacterium</taxon>
    </lineage>
</organism>
<accession>A0A0L6U085</accession>
<evidence type="ECO:0000256" key="1">
    <source>
        <dbReference type="ARBA" id="ARBA00023125"/>
    </source>
</evidence>
<evidence type="ECO:0000313" key="5">
    <source>
        <dbReference type="Proteomes" id="UP000036873"/>
    </source>
</evidence>
<dbReference type="Pfam" id="PF00440">
    <property type="entry name" value="TetR_N"/>
    <property type="match status" value="1"/>
</dbReference>
<dbReference type="InterPro" id="IPR001647">
    <property type="entry name" value="HTH_TetR"/>
</dbReference>
<dbReference type="SUPFAM" id="SSF46689">
    <property type="entry name" value="Homeodomain-like"/>
    <property type="match status" value="1"/>
</dbReference>
<feature type="DNA-binding region" description="H-T-H motif" evidence="2">
    <location>
        <begin position="29"/>
        <end position="48"/>
    </location>
</feature>
<feature type="domain" description="HTH tetR-type" evidence="3">
    <location>
        <begin position="7"/>
        <end position="66"/>
    </location>
</feature>
<name>A0A0L6U085_9FIRM</name>
<dbReference type="OrthoDB" id="9812484at2"/>
<dbReference type="Gene3D" id="1.10.357.10">
    <property type="entry name" value="Tetracycline Repressor, domain 2"/>
    <property type="match status" value="1"/>
</dbReference>
<dbReference type="EMBL" id="LGYO01000033">
    <property type="protein sequence ID" value="KNZ41245.1"/>
    <property type="molecule type" value="Genomic_DNA"/>
</dbReference>
<dbReference type="RefSeq" id="WP_050740847.1">
    <property type="nucleotide sequence ID" value="NZ_LGYO01000033.1"/>
</dbReference>
<comment type="caution">
    <text evidence="4">The sequence shown here is derived from an EMBL/GenBank/DDBJ whole genome shotgun (WGS) entry which is preliminary data.</text>
</comment>
<dbReference type="Proteomes" id="UP000036873">
    <property type="component" value="Unassembled WGS sequence"/>
</dbReference>
<dbReference type="InterPro" id="IPR009057">
    <property type="entry name" value="Homeodomain-like_sf"/>
</dbReference>
<dbReference type="PROSITE" id="PS50977">
    <property type="entry name" value="HTH_TETR_2"/>
    <property type="match status" value="1"/>
</dbReference>
<keyword evidence="5" id="KW-1185">Reference proteome</keyword>
<reference evidence="5" key="1">
    <citation type="submission" date="2015-07" db="EMBL/GenBank/DDBJ databases">
        <title>Draft genome sequence of Acetobacterium bakii DSM 8293, a potential psychrophilic chemical producer through syngas fermentation.</title>
        <authorList>
            <person name="Song Y."/>
            <person name="Hwang S."/>
            <person name="Cho B.-K."/>
        </authorList>
    </citation>
    <scope>NUCLEOTIDE SEQUENCE [LARGE SCALE GENOMIC DNA]</scope>
    <source>
        <strain evidence="5">DSM 8239</strain>
    </source>
</reference>
<dbReference type="PRINTS" id="PR00455">
    <property type="entry name" value="HTHTETR"/>
</dbReference>
<protein>
    <recommendedName>
        <fullName evidence="3">HTH tetR-type domain-containing protein</fullName>
    </recommendedName>
</protein>